<evidence type="ECO:0000256" key="5">
    <source>
        <dbReference type="ARBA" id="ARBA00022692"/>
    </source>
</evidence>
<feature type="transmembrane region" description="Helical" evidence="9">
    <location>
        <begin position="14"/>
        <end position="36"/>
    </location>
</feature>
<keyword evidence="5 9" id="KW-0812">Transmembrane</keyword>
<feature type="transmembrane region" description="Helical" evidence="9">
    <location>
        <begin position="254"/>
        <end position="277"/>
    </location>
</feature>
<feature type="transmembrane region" description="Helical" evidence="9">
    <location>
        <begin position="323"/>
        <end position="345"/>
    </location>
</feature>
<dbReference type="InterPro" id="IPR020846">
    <property type="entry name" value="MFS_dom"/>
</dbReference>
<dbReference type="AlphaFoldDB" id="A0A1X1D3B9"/>
<proteinExistence type="inferred from homology"/>
<dbReference type="PANTHER" id="PTHR48020">
    <property type="entry name" value="PROTON MYO-INOSITOL COTRANSPORTER"/>
    <property type="match status" value="1"/>
</dbReference>
<feature type="transmembrane region" description="Helical" evidence="9">
    <location>
        <begin position="413"/>
        <end position="434"/>
    </location>
</feature>
<evidence type="ECO:0000256" key="4">
    <source>
        <dbReference type="ARBA" id="ARBA00022475"/>
    </source>
</evidence>
<name>A0A1X1D3B9_9GAMM</name>
<dbReference type="FunFam" id="1.20.1250.20:FF:000073">
    <property type="entry name" value="MFS myo-inositol transporter, putative"/>
    <property type="match status" value="1"/>
</dbReference>
<feature type="transmembrane region" description="Helical" evidence="9">
    <location>
        <begin position="386"/>
        <end position="407"/>
    </location>
</feature>
<comment type="similarity">
    <text evidence="2 8">Belongs to the major facilitator superfamily. Sugar transporter (TC 2.A.1.1) family.</text>
</comment>
<evidence type="ECO:0000256" key="8">
    <source>
        <dbReference type="RuleBase" id="RU003346"/>
    </source>
</evidence>
<accession>A0A1X1D3B9</accession>
<dbReference type="Pfam" id="PF00083">
    <property type="entry name" value="Sugar_tr"/>
    <property type="match status" value="1"/>
</dbReference>
<dbReference type="InterPro" id="IPR050814">
    <property type="entry name" value="Myo-inositol_Transporter"/>
</dbReference>
<feature type="transmembrane region" description="Helical" evidence="9">
    <location>
        <begin position="351"/>
        <end position="374"/>
    </location>
</feature>
<evidence type="ECO:0000256" key="7">
    <source>
        <dbReference type="ARBA" id="ARBA00023136"/>
    </source>
</evidence>
<dbReference type="InterPro" id="IPR036259">
    <property type="entry name" value="MFS_trans_sf"/>
</dbReference>
<feature type="domain" description="Major facilitator superfamily (MFS) profile" evidence="10">
    <location>
        <begin position="14"/>
        <end position="442"/>
    </location>
</feature>
<dbReference type="GO" id="GO:0022857">
    <property type="term" value="F:transmembrane transporter activity"/>
    <property type="evidence" value="ECO:0007669"/>
    <property type="project" value="InterPro"/>
</dbReference>
<dbReference type="NCBIfam" id="TIGR00879">
    <property type="entry name" value="SP"/>
    <property type="match status" value="1"/>
</dbReference>
<evidence type="ECO:0000256" key="1">
    <source>
        <dbReference type="ARBA" id="ARBA00004651"/>
    </source>
</evidence>
<dbReference type="Proteomes" id="UP000193558">
    <property type="component" value="Unassembled WGS sequence"/>
</dbReference>
<dbReference type="PANTHER" id="PTHR48020:SF12">
    <property type="entry name" value="PROTON MYO-INOSITOL COTRANSPORTER"/>
    <property type="match status" value="1"/>
</dbReference>
<keyword evidence="6 9" id="KW-1133">Transmembrane helix</keyword>
<keyword evidence="4" id="KW-1003">Cell membrane</keyword>
<feature type="transmembrane region" description="Helical" evidence="9">
    <location>
        <begin position="139"/>
        <end position="164"/>
    </location>
</feature>
<feature type="transmembrane region" description="Helical" evidence="9">
    <location>
        <begin position="170"/>
        <end position="192"/>
    </location>
</feature>
<feature type="transmembrane region" description="Helical" evidence="9">
    <location>
        <begin position="105"/>
        <end position="127"/>
    </location>
</feature>
<keyword evidence="3 8" id="KW-0813">Transport</keyword>
<dbReference type="InterPro" id="IPR005828">
    <property type="entry name" value="MFS_sugar_transport-like"/>
</dbReference>
<dbReference type="OrthoDB" id="3252866at2"/>
<evidence type="ECO:0000256" key="3">
    <source>
        <dbReference type="ARBA" id="ARBA00022448"/>
    </source>
</evidence>
<dbReference type="EMBL" id="MLFR01000002">
    <property type="protein sequence ID" value="ORM71080.1"/>
    <property type="molecule type" value="Genomic_DNA"/>
</dbReference>
<comment type="subcellular location">
    <subcellularLocation>
        <location evidence="1">Cell membrane</location>
        <topology evidence="1">Multi-pass membrane protein</topology>
    </subcellularLocation>
</comment>
<evidence type="ECO:0000313" key="11">
    <source>
        <dbReference type="EMBL" id="ORM71080.1"/>
    </source>
</evidence>
<dbReference type="InterPro" id="IPR005829">
    <property type="entry name" value="Sugar_transporter_CS"/>
</dbReference>
<dbReference type="PROSITE" id="PS50850">
    <property type="entry name" value="MFS"/>
    <property type="match status" value="1"/>
</dbReference>
<protein>
    <submittedName>
        <fullName evidence="11">MFS transporter</fullName>
    </submittedName>
</protein>
<feature type="transmembrane region" description="Helical" evidence="9">
    <location>
        <begin position="289"/>
        <end position="311"/>
    </location>
</feature>
<dbReference type="Gene3D" id="1.20.1250.20">
    <property type="entry name" value="MFS general substrate transporter like domains"/>
    <property type="match status" value="1"/>
</dbReference>
<dbReference type="PROSITE" id="PS00217">
    <property type="entry name" value="SUGAR_TRANSPORT_2"/>
    <property type="match status" value="1"/>
</dbReference>
<dbReference type="GO" id="GO:0005886">
    <property type="term" value="C:plasma membrane"/>
    <property type="evidence" value="ECO:0007669"/>
    <property type="project" value="UniProtKB-SubCell"/>
</dbReference>
<dbReference type="PROSITE" id="PS00216">
    <property type="entry name" value="SUGAR_TRANSPORT_1"/>
    <property type="match status" value="2"/>
</dbReference>
<feature type="transmembrane region" description="Helical" evidence="9">
    <location>
        <begin position="48"/>
        <end position="69"/>
    </location>
</feature>
<evidence type="ECO:0000256" key="9">
    <source>
        <dbReference type="SAM" id="Phobius"/>
    </source>
</evidence>
<organism evidence="11 12">
    <name type="scientific">Pantoea rwandensis</name>
    <dbReference type="NCBI Taxonomy" id="1076550"/>
    <lineage>
        <taxon>Bacteria</taxon>
        <taxon>Pseudomonadati</taxon>
        <taxon>Pseudomonadota</taxon>
        <taxon>Gammaproteobacteria</taxon>
        <taxon>Enterobacterales</taxon>
        <taxon>Erwiniaceae</taxon>
        <taxon>Pantoea</taxon>
    </lineage>
</organism>
<sequence>MFDQAEHKRYMRKIIVIATFGGLLFGYDVGVINGALPYMAKSLGLNSLSTGLITSALLMGAVFGAILGGKLSDLVGRRKNILFLALLFFVSTLGCSIAPDIQTMMVCRFVLGFAVGGASVTVPTYLAEMAPAQSRGRMVTWNELMIVGGVLIAFISNAVLGITLGENEHVWRYMLALAMIPAVCLFFGMLTVPESPRWLVKQGREAEAKSVLERIRDEHTAGIELYNIKHAISHEQQLGKVKFRELNIPWIRRIMLIGIAVAVFSQTTGVNSIMYFGTEILRDAGLETSAALIGNTAFGLISVLSTFAGIWLLDRAGRRPMMLVGLAGTTVILLVIAIATSMLAGNPAMPYVVLTLTVIFLAFMQGAIGPVLWVTLSEIFPLRIRGAGMGISVAFLWITNFFIGLTFPMMLEGFGLSGTFFAFAAIGVVGFIIMKMFFPETKGKSLEEIEESFKQQYGVSNHSSQHEILQEAQK</sequence>
<evidence type="ECO:0000259" key="10">
    <source>
        <dbReference type="PROSITE" id="PS50850"/>
    </source>
</evidence>
<gene>
    <name evidence="11" type="ORF">HA51_04095</name>
</gene>
<dbReference type="CDD" id="cd17359">
    <property type="entry name" value="MFS_XylE_like"/>
    <property type="match status" value="1"/>
</dbReference>
<dbReference type="InterPro" id="IPR047984">
    <property type="entry name" value="XylE-like"/>
</dbReference>
<feature type="transmembrane region" description="Helical" evidence="9">
    <location>
        <begin position="81"/>
        <end position="99"/>
    </location>
</feature>
<dbReference type="InterPro" id="IPR003663">
    <property type="entry name" value="Sugar/inositol_transpt"/>
</dbReference>
<evidence type="ECO:0000256" key="6">
    <source>
        <dbReference type="ARBA" id="ARBA00022989"/>
    </source>
</evidence>
<reference evidence="11 12" key="1">
    <citation type="journal article" date="2017" name="Antonie Van Leeuwenhoek">
        <title>Phylogenomic resolution of the bacterial genus Pantoea and its relationship with Erwinia and Tatumella.</title>
        <authorList>
            <person name="Palmer M."/>
            <person name="Steenkamp E.T."/>
            <person name="Coetzee M.P."/>
            <person name="Chan W.Y."/>
            <person name="van Zyl E."/>
            <person name="De Maayer P."/>
            <person name="Coutinho T.A."/>
            <person name="Blom J."/>
            <person name="Smits T.H."/>
            <person name="Duffy B."/>
            <person name="Venter S.N."/>
        </authorList>
    </citation>
    <scope>NUCLEOTIDE SEQUENCE [LARGE SCALE GENOMIC DNA]</scope>
    <source>
        <strain evidence="11 12">LMG 26275</strain>
    </source>
</reference>
<keyword evidence="7 9" id="KW-0472">Membrane</keyword>
<evidence type="ECO:0000313" key="12">
    <source>
        <dbReference type="Proteomes" id="UP000193558"/>
    </source>
</evidence>
<dbReference type="PRINTS" id="PR00171">
    <property type="entry name" value="SUGRTRNSPORT"/>
</dbReference>
<comment type="caution">
    <text evidence="11">The sequence shown here is derived from an EMBL/GenBank/DDBJ whole genome shotgun (WGS) entry which is preliminary data.</text>
</comment>
<dbReference type="SUPFAM" id="SSF103473">
    <property type="entry name" value="MFS general substrate transporter"/>
    <property type="match status" value="1"/>
</dbReference>
<evidence type="ECO:0000256" key="2">
    <source>
        <dbReference type="ARBA" id="ARBA00010992"/>
    </source>
</evidence>